<evidence type="ECO:0000259" key="3">
    <source>
        <dbReference type="Pfam" id="PF06030"/>
    </source>
</evidence>
<dbReference type="Proteomes" id="UP000065511">
    <property type="component" value="Chromosome"/>
</dbReference>
<dbReference type="EMBL" id="CP013614">
    <property type="protein sequence ID" value="ALS01367.1"/>
    <property type="molecule type" value="Genomic_DNA"/>
</dbReference>
<proteinExistence type="predicted"/>
<protein>
    <recommendedName>
        <fullName evidence="7">DUF3324 domain-containing protein</fullName>
    </recommendedName>
</protein>
<evidence type="ECO:0000313" key="6">
    <source>
        <dbReference type="Proteomes" id="UP000065511"/>
    </source>
</evidence>
<keyword evidence="2" id="KW-0812">Transmembrane</keyword>
<keyword evidence="2" id="KW-1133">Transmembrane helix</keyword>
<dbReference type="InterPro" id="IPR021759">
    <property type="entry name" value="WxLIP_HBD"/>
</dbReference>
<dbReference type="RefSeq" id="WP_071878763.1">
    <property type="nucleotide sequence ID" value="NZ_JXLC01000025.1"/>
</dbReference>
<dbReference type="Pfam" id="PF11797">
    <property type="entry name" value="WxLIP_HBD"/>
    <property type="match status" value="1"/>
</dbReference>
<dbReference type="Pfam" id="PF06030">
    <property type="entry name" value="WxLIP_PGBD"/>
    <property type="match status" value="1"/>
</dbReference>
<feature type="domain" description="WxL Interacting Protein host binding" evidence="4">
    <location>
        <begin position="173"/>
        <end position="310"/>
    </location>
</feature>
<name>A0ABM5W7M9_9ENTE</name>
<evidence type="ECO:0000256" key="1">
    <source>
        <dbReference type="SAM" id="MobiDB-lite"/>
    </source>
</evidence>
<accession>A0ABM5W7M9</accession>
<evidence type="ECO:0000259" key="4">
    <source>
        <dbReference type="Pfam" id="PF11797"/>
    </source>
</evidence>
<dbReference type="InterPro" id="IPR010317">
    <property type="entry name" value="WxLIP_PGBD"/>
</dbReference>
<sequence>MDVLQTKKHWKLVPMLYLMIGFLLLLPVKALGEEMQLSVEAELPENQITKDAGYYDLKVTPGQIQELVLKVYNAGDKETTAKIEINPAYTGDGGTFVYSIDASKKDDSLKLPLSDIASTDENISIPAKSAADVIVKLAIPDEPFEGIIFGGIRVTDTQKEKEGTKESEEKDSSGFSISNKYAYTVAMRLRENNQIPDSNLQLKTISASQVVGRNAVKVLLQNPTPTIIDKVSYEAKIMKKGQSQVLFERKANDYRIAPNTNFNFPISWENKPFEAGTYDLMMTAKSEESGQKWDFKQEFTISAKEAKELNDKAIDLEQDYLKYIIYGAIAAAFLLVLIITLLVIYSKKKKKKRKKKRKAESQSKNKRRKGTNNGASKPKRKTNSGKRRPNGN</sequence>
<evidence type="ECO:0000313" key="5">
    <source>
        <dbReference type="EMBL" id="ALS01367.1"/>
    </source>
</evidence>
<feature type="compositionally biased region" description="Basic residues" evidence="1">
    <location>
        <begin position="349"/>
        <end position="370"/>
    </location>
</feature>
<keyword evidence="6" id="KW-1185">Reference proteome</keyword>
<feature type="domain" description="WxL Interacting Protein peptidoglycan binding" evidence="3">
    <location>
        <begin position="38"/>
        <end position="155"/>
    </location>
</feature>
<gene>
    <name evidence="5" type="ORF">ATZ33_08305</name>
</gene>
<feature type="region of interest" description="Disordered" evidence="1">
    <location>
        <begin position="349"/>
        <end position="392"/>
    </location>
</feature>
<feature type="transmembrane region" description="Helical" evidence="2">
    <location>
        <begin position="323"/>
        <end position="345"/>
    </location>
</feature>
<reference evidence="5 6" key="1">
    <citation type="submission" date="2015-12" db="EMBL/GenBank/DDBJ databases">
        <authorList>
            <person name="Lauer A."/>
            <person name="Humrighouse B."/>
            <person name="Loparev V."/>
            <person name="Shewmaker P.L."/>
            <person name="Whitney A.M."/>
            <person name="McLaughlin R.W."/>
        </authorList>
    </citation>
    <scope>NUCLEOTIDE SEQUENCE [LARGE SCALE GENOMIC DNA]</scope>
    <source>
        <strain evidence="5 6">LMG 23085</strain>
    </source>
</reference>
<keyword evidence="2" id="KW-0472">Membrane</keyword>
<evidence type="ECO:0008006" key="7">
    <source>
        <dbReference type="Google" id="ProtNLM"/>
    </source>
</evidence>
<evidence type="ECO:0000256" key="2">
    <source>
        <dbReference type="SAM" id="Phobius"/>
    </source>
</evidence>
<organism evidence="5 6">
    <name type="scientific">Enterococcus silesiacus</name>
    <dbReference type="NCBI Taxonomy" id="332949"/>
    <lineage>
        <taxon>Bacteria</taxon>
        <taxon>Bacillati</taxon>
        <taxon>Bacillota</taxon>
        <taxon>Bacilli</taxon>
        <taxon>Lactobacillales</taxon>
        <taxon>Enterococcaceae</taxon>
        <taxon>Enterococcus</taxon>
    </lineage>
</organism>
<feature type="compositionally biased region" description="Basic residues" evidence="1">
    <location>
        <begin position="377"/>
        <end position="392"/>
    </location>
</feature>